<dbReference type="RefSeq" id="XP_005850650.1">
    <property type="nucleotide sequence ID" value="XM_005850588.1"/>
</dbReference>
<evidence type="ECO:0000256" key="3">
    <source>
        <dbReference type="ARBA" id="ARBA00023242"/>
    </source>
</evidence>
<comment type="similarity">
    <text evidence="2">Belongs to the lin-54 family.</text>
</comment>
<dbReference type="Pfam" id="PF03638">
    <property type="entry name" value="TCR"/>
    <property type="match status" value="2"/>
</dbReference>
<protein>
    <recommendedName>
        <fullName evidence="5">CRC domain-containing protein</fullName>
    </recommendedName>
</protein>
<evidence type="ECO:0000313" key="7">
    <source>
        <dbReference type="Proteomes" id="UP000008141"/>
    </source>
</evidence>
<dbReference type="PANTHER" id="PTHR12446:SF34">
    <property type="entry name" value="PROTEIN LIN-54 HOMOLOG"/>
    <property type="match status" value="1"/>
</dbReference>
<dbReference type="PROSITE" id="PS51634">
    <property type="entry name" value="CRC"/>
    <property type="match status" value="1"/>
</dbReference>
<dbReference type="KEGG" id="cvr:CHLNCDRAFT_140658"/>
<feature type="domain" description="CRC" evidence="5">
    <location>
        <begin position="261"/>
        <end position="370"/>
    </location>
</feature>
<accession>E1Z5W7</accession>
<keyword evidence="3" id="KW-0539">Nucleus</keyword>
<dbReference type="OrthoDB" id="6283463at2759"/>
<evidence type="ECO:0000256" key="4">
    <source>
        <dbReference type="SAM" id="MobiDB-lite"/>
    </source>
</evidence>
<feature type="region of interest" description="Disordered" evidence="4">
    <location>
        <begin position="592"/>
        <end position="629"/>
    </location>
</feature>
<dbReference type="PANTHER" id="PTHR12446">
    <property type="entry name" value="TESMIN/TSO1-RELATED"/>
    <property type="match status" value="1"/>
</dbReference>
<gene>
    <name evidence="6" type="ORF">CHLNCDRAFT_140658</name>
</gene>
<evidence type="ECO:0000256" key="1">
    <source>
        <dbReference type="ARBA" id="ARBA00004123"/>
    </source>
</evidence>
<comment type="subcellular location">
    <subcellularLocation>
        <location evidence="1">Nucleus</location>
    </subcellularLocation>
</comment>
<evidence type="ECO:0000259" key="5">
    <source>
        <dbReference type="PROSITE" id="PS51634"/>
    </source>
</evidence>
<evidence type="ECO:0000256" key="2">
    <source>
        <dbReference type="ARBA" id="ARBA00007267"/>
    </source>
</evidence>
<dbReference type="GeneID" id="17357930"/>
<dbReference type="GO" id="GO:0005634">
    <property type="term" value="C:nucleus"/>
    <property type="evidence" value="ECO:0007669"/>
    <property type="project" value="UniProtKB-SubCell"/>
</dbReference>
<dbReference type="InterPro" id="IPR028307">
    <property type="entry name" value="Lin-54_fam"/>
</dbReference>
<name>E1Z5W7_CHLVA</name>
<dbReference type="AlphaFoldDB" id="E1Z5W7"/>
<dbReference type="eggNOG" id="KOG1171">
    <property type="taxonomic scope" value="Eukaryota"/>
</dbReference>
<dbReference type="InterPro" id="IPR033467">
    <property type="entry name" value="Tesmin/TSO1-like_CXC"/>
</dbReference>
<evidence type="ECO:0000313" key="6">
    <source>
        <dbReference type="EMBL" id="EFN58548.1"/>
    </source>
</evidence>
<dbReference type="Proteomes" id="UP000008141">
    <property type="component" value="Unassembled WGS sequence"/>
</dbReference>
<dbReference type="EMBL" id="GL433837">
    <property type="protein sequence ID" value="EFN58548.1"/>
    <property type="molecule type" value="Genomic_DNA"/>
</dbReference>
<organism evidence="7">
    <name type="scientific">Chlorella variabilis</name>
    <name type="common">Green alga</name>
    <dbReference type="NCBI Taxonomy" id="554065"/>
    <lineage>
        <taxon>Eukaryota</taxon>
        <taxon>Viridiplantae</taxon>
        <taxon>Chlorophyta</taxon>
        <taxon>core chlorophytes</taxon>
        <taxon>Trebouxiophyceae</taxon>
        <taxon>Chlorellales</taxon>
        <taxon>Chlorellaceae</taxon>
        <taxon>Chlorella clade</taxon>
        <taxon>Chlorella</taxon>
    </lineage>
</organism>
<dbReference type="GO" id="GO:0006355">
    <property type="term" value="P:regulation of DNA-templated transcription"/>
    <property type="evidence" value="ECO:0007669"/>
    <property type="project" value="TreeGrafter"/>
</dbReference>
<sequence>MQDAFAAVALRLESLKAAVAHKELGGGQDAHQLAAIMSLTQELEALLQPQDPAAAAAGPHSAPGAAMQGAAAAEAAMAQPAAAAAVKAAGLPATPFEQRRVPATGPATAVKAPAPTPGGGLPATTPLAAEVLASLNNLGPGGGGGSNVAAATAGPAVAADRADGDAAATLSGLFGGMDRLPSGAGSTLLQQQQQAAAAHADPALASLLQGSQLLGPPLPAHAAVMAAAAAVAAAGPALPVPRRQSATLPMLPPLGASQAREQRPCNCKRSMCLKMYCECFAAGGFCAPSCSCLSCSNTPAEMGVVMAAREVVLAKNPNAFEVKVTAATGHRRGCRCKRSKCLKKYCECFHAGARCNPEVCQCEDCRNTEGDAMLLPLLGRAKAQAAAWADASPDVLAMFQQPLPPLAAAGSGGSQASDGEGGARGLPLPHAPFSFALPPMPEPALHSAGSLPAFQPATSASLLAAFPPGSLFAPPPMPEFDPAAAAAFQLHPAAAAAAATFAAAATVAEQQAQLEESMADAASFPVAAPGAPPAVPAAARVASALTSHLSDVAGEAADPEMHDTATSPAPHMAVAKLAARRTLAAAMAPTLTGGAAAGNTGRPPLPSRCAARACPPAPRPEPSERAGNFDGYDQEAAQAAAYAAGCYNKAVITDARTKRAACVD</sequence>
<proteinExistence type="inferred from homology"/>
<keyword evidence="7" id="KW-1185">Reference proteome</keyword>
<feature type="compositionally biased region" description="Low complexity" evidence="4">
    <location>
        <begin position="592"/>
        <end position="614"/>
    </location>
</feature>
<reference evidence="6 7" key="1">
    <citation type="journal article" date="2010" name="Plant Cell">
        <title>The Chlorella variabilis NC64A genome reveals adaptation to photosymbiosis, coevolution with viruses, and cryptic sex.</title>
        <authorList>
            <person name="Blanc G."/>
            <person name="Duncan G."/>
            <person name="Agarkova I."/>
            <person name="Borodovsky M."/>
            <person name="Gurnon J."/>
            <person name="Kuo A."/>
            <person name="Lindquist E."/>
            <person name="Lucas S."/>
            <person name="Pangilinan J."/>
            <person name="Polle J."/>
            <person name="Salamov A."/>
            <person name="Terry A."/>
            <person name="Yamada T."/>
            <person name="Dunigan D.D."/>
            <person name="Grigoriev I.V."/>
            <person name="Claverie J.M."/>
            <person name="Van Etten J.L."/>
        </authorList>
    </citation>
    <scope>NUCLEOTIDE SEQUENCE [LARGE SCALE GENOMIC DNA]</scope>
    <source>
        <strain evidence="6 7">NC64A</strain>
    </source>
</reference>
<dbReference type="SMART" id="SM01114">
    <property type="entry name" value="CXC"/>
    <property type="match status" value="2"/>
</dbReference>
<dbReference type="STRING" id="554065.E1Z5W7"/>
<dbReference type="InParanoid" id="E1Z5W7"/>
<dbReference type="InterPro" id="IPR005172">
    <property type="entry name" value="CRC"/>
</dbReference>